<feature type="region of interest" description="Disordered" evidence="1">
    <location>
        <begin position="90"/>
        <end position="118"/>
    </location>
</feature>
<keyword evidence="3" id="KW-1185">Reference proteome</keyword>
<sequence>MSSRDDDELGGSESESEYGSEEDTGSDDESDSEEDVENGEEDKAAEEEATRLRIRTDMDDMQRMMVDMEKVKMRLQFRFAAERQETMGRLAREEKEREVLESARRKAEEEARSRRVEMGVQTDTIIDVLPQQMEIPESPHNCTQLNAVETVRSEDIVDDPPPK</sequence>
<feature type="compositionally biased region" description="Acidic residues" evidence="1">
    <location>
        <begin position="1"/>
        <end position="45"/>
    </location>
</feature>
<feature type="compositionally biased region" description="Basic and acidic residues" evidence="1">
    <location>
        <begin position="46"/>
        <end position="56"/>
    </location>
</feature>
<accession>A0A8T1VNZ9</accession>
<dbReference type="EMBL" id="JAGDFL010000679">
    <property type="protein sequence ID" value="KAG7383042.1"/>
    <property type="molecule type" value="Genomic_DNA"/>
</dbReference>
<dbReference type="Proteomes" id="UP000693981">
    <property type="component" value="Unassembled WGS sequence"/>
</dbReference>
<protein>
    <submittedName>
        <fullName evidence="2">Uncharacterized protein</fullName>
    </submittedName>
</protein>
<feature type="compositionally biased region" description="Basic and acidic residues" evidence="1">
    <location>
        <begin position="90"/>
        <end position="117"/>
    </location>
</feature>
<comment type="caution">
    <text evidence="2">The sequence shown here is derived from an EMBL/GenBank/DDBJ whole genome shotgun (WGS) entry which is preliminary data.</text>
</comment>
<organism evidence="2 3">
    <name type="scientific">Phytophthora boehmeriae</name>
    <dbReference type="NCBI Taxonomy" id="109152"/>
    <lineage>
        <taxon>Eukaryota</taxon>
        <taxon>Sar</taxon>
        <taxon>Stramenopiles</taxon>
        <taxon>Oomycota</taxon>
        <taxon>Peronosporomycetes</taxon>
        <taxon>Peronosporales</taxon>
        <taxon>Peronosporaceae</taxon>
        <taxon>Phytophthora</taxon>
    </lineage>
</organism>
<evidence type="ECO:0000256" key="1">
    <source>
        <dbReference type="SAM" id="MobiDB-lite"/>
    </source>
</evidence>
<feature type="region of interest" description="Disordered" evidence="1">
    <location>
        <begin position="1"/>
        <end position="56"/>
    </location>
</feature>
<evidence type="ECO:0000313" key="2">
    <source>
        <dbReference type="EMBL" id="KAG7383042.1"/>
    </source>
</evidence>
<reference evidence="2" key="1">
    <citation type="submission" date="2021-02" db="EMBL/GenBank/DDBJ databases">
        <authorList>
            <person name="Palmer J.M."/>
        </authorList>
    </citation>
    <scope>NUCLEOTIDE SEQUENCE</scope>
    <source>
        <strain evidence="2">SCRP23</strain>
    </source>
</reference>
<name>A0A8T1VNZ9_9STRA</name>
<dbReference type="AlphaFoldDB" id="A0A8T1VNZ9"/>
<gene>
    <name evidence="2" type="ORF">PHYBOEH_010104</name>
</gene>
<proteinExistence type="predicted"/>
<evidence type="ECO:0000313" key="3">
    <source>
        <dbReference type="Proteomes" id="UP000693981"/>
    </source>
</evidence>